<dbReference type="AlphaFoldDB" id="A0A927BLH3"/>
<evidence type="ECO:0008006" key="3">
    <source>
        <dbReference type="Google" id="ProtNLM"/>
    </source>
</evidence>
<gene>
    <name evidence="2" type="ORF">ID875_21315</name>
</gene>
<protein>
    <recommendedName>
        <fullName evidence="3">DUF4439 domain-containing protein</fullName>
    </recommendedName>
</protein>
<keyword evidence="1" id="KW-0732">Signal</keyword>
<sequence length="223" mass="22523">MTTTSDAPPPVRPARRRRHARLIAALSSLIGACAEAAGEVYAPIAAAPPDQEAVEVTTLSCMRVALSGPLLLEMARGEDAARWPGEVAREDAAARRTYAARCALADAHDAAHGPGRDRGPVPLPTAGQGAAMELVAAGSDVAAQWREDPAQAAALVLELTAGGELGLDEVLDEAADTAAVAGLLALAEARTAATSDPSAAAELCLAAVPHFSLAVALASADLD</sequence>
<organism evidence="2">
    <name type="scientific">Streptomyces globisporus</name>
    <dbReference type="NCBI Taxonomy" id="1908"/>
    <lineage>
        <taxon>Bacteria</taxon>
        <taxon>Bacillati</taxon>
        <taxon>Actinomycetota</taxon>
        <taxon>Actinomycetes</taxon>
        <taxon>Kitasatosporales</taxon>
        <taxon>Streptomycetaceae</taxon>
        <taxon>Streptomyces</taxon>
    </lineage>
</organism>
<evidence type="ECO:0000313" key="2">
    <source>
        <dbReference type="EMBL" id="MBD2829905.1"/>
    </source>
</evidence>
<feature type="signal peptide" evidence="1">
    <location>
        <begin position="1"/>
        <end position="36"/>
    </location>
</feature>
<name>A0A927BLH3_STRGL</name>
<accession>A0A927BLH3</accession>
<dbReference type="EMBL" id="JACWUS010000005">
    <property type="protein sequence ID" value="MBD2829905.1"/>
    <property type="molecule type" value="Genomic_DNA"/>
</dbReference>
<proteinExistence type="predicted"/>
<evidence type="ECO:0000256" key="1">
    <source>
        <dbReference type="SAM" id="SignalP"/>
    </source>
</evidence>
<reference evidence="2" key="1">
    <citation type="journal article" date="2020" name="PLoS ONE">
        <title>Isolation and characterization of Streptomyces bacteriophages and Streptomyces strains encoding biosynthetic arsenals: Streptomyces strains and phages for antibiotic discovery.</title>
        <authorList>
            <person name="Montano E.T."/>
            <person name="Nideffer J.F."/>
            <person name="Brumage L."/>
            <person name="Erb M."/>
            <person name="Derman A.I."/>
            <person name="Davis J.P."/>
            <person name="Estrada E."/>
            <person name="Fu S."/>
            <person name="Le D."/>
            <person name="Vuppala A."/>
            <person name="Tran C."/>
            <person name="Luterstein E."/>
            <person name="Lakkaraju S."/>
            <person name="Panchagnula S."/>
            <person name="Ren C."/>
            <person name="Doan J."/>
            <person name="Tran S."/>
            <person name="Soriano J."/>
            <person name="Fujita Y."/>
            <person name="Gutala P."/>
            <person name="Fujii Q."/>
            <person name="Lee M."/>
            <person name="Bui A."/>
            <person name="Villarreal C."/>
            <person name="Shing S.R."/>
            <person name="Kim S."/>
            <person name="Freeman D."/>
            <person name="Racha V."/>
            <person name="Ho A."/>
            <person name="Kumar P."/>
            <person name="Falah K."/>
            <person name="Dawson T."/>
            <person name="Enustun E."/>
            <person name="Prichard A."/>
            <person name="Gomez A."/>
            <person name="Khanna K."/>
            <person name="Trigg S."/>
            <person name="Fernandez L."/>
            <person name="Pogliano K."/>
            <person name="Pogliano J."/>
        </authorList>
    </citation>
    <scope>NUCLEOTIDE SEQUENCE</scope>
    <source>
        <strain evidence="2">QF2</strain>
    </source>
</reference>
<comment type="caution">
    <text evidence="2">The sequence shown here is derived from an EMBL/GenBank/DDBJ whole genome shotgun (WGS) entry which is preliminary data.</text>
</comment>
<feature type="chain" id="PRO_5036942724" description="DUF4439 domain-containing protein" evidence="1">
    <location>
        <begin position="37"/>
        <end position="223"/>
    </location>
</feature>